<protein>
    <submittedName>
        <fullName evidence="6">Uncharacterized protein</fullName>
    </submittedName>
</protein>
<evidence type="ECO:0000259" key="4">
    <source>
        <dbReference type="Pfam" id="PF18413"/>
    </source>
</evidence>
<reference evidence="6" key="1">
    <citation type="journal article" date="2023" name="Mol. Phylogenet. Evol.">
        <title>Genome-scale phylogeny and comparative genomics of the fungal order Sordariales.</title>
        <authorList>
            <person name="Hensen N."/>
            <person name="Bonometti L."/>
            <person name="Westerberg I."/>
            <person name="Brannstrom I.O."/>
            <person name="Guillou S."/>
            <person name="Cros-Aarteil S."/>
            <person name="Calhoun S."/>
            <person name="Haridas S."/>
            <person name="Kuo A."/>
            <person name="Mondo S."/>
            <person name="Pangilinan J."/>
            <person name="Riley R."/>
            <person name="LaButti K."/>
            <person name="Andreopoulos B."/>
            <person name="Lipzen A."/>
            <person name="Chen C."/>
            <person name="Yan M."/>
            <person name="Daum C."/>
            <person name="Ng V."/>
            <person name="Clum A."/>
            <person name="Steindorff A."/>
            <person name="Ohm R.A."/>
            <person name="Martin F."/>
            <person name="Silar P."/>
            <person name="Natvig D.O."/>
            <person name="Lalanne C."/>
            <person name="Gautier V."/>
            <person name="Ament-Velasquez S.L."/>
            <person name="Kruys A."/>
            <person name="Hutchinson M.I."/>
            <person name="Powell A.J."/>
            <person name="Barry K."/>
            <person name="Miller A.N."/>
            <person name="Grigoriev I.V."/>
            <person name="Debuchy R."/>
            <person name="Gladieux P."/>
            <person name="Hiltunen Thoren M."/>
            <person name="Johannesson H."/>
        </authorList>
    </citation>
    <scope>NUCLEOTIDE SEQUENCE</scope>
    <source>
        <strain evidence="6">PSN243</strain>
    </source>
</reference>
<evidence type="ECO:0000313" key="6">
    <source>
        <dbReference type="EMBL" id="KAK4451982.1"/>
    </source>
</evidence>
<gene>
    <name evidence="6" type="ORF">QBC34DRAFT_294729</name>
</gene>
<reference evidence="6" key="2">
    <citation type="submission" date="2023-05" db="EMBL/GenBank/DDBJ databases">
        <authorList>
            <consortium name="Lawrence Berkeley National Laboratory"/>
            <person name="Steindorff A."/>
            <person name="Hensen N."/>
            <person name="Bonometti L."/>
            <person name="Westerberg I."/>
            <person name="Brannstrom I.O."/>
            <person name="Guillou S."/>
            <person name="Cros-Aarteil S."/>
            <person name="Calhoun S."/>
            <person name="Haridas S."/>
            <person name="Kuo A."/>
            <person name="Mondo S."/>
            <person name="Pangilinan J."/>
            <person name="Riley R."/>
            <person name="Labutti K."/>
            <person name="Andreopoulos B."/>
            <person name="Lipzen A."/>
            <person name="Chen C."/>
            <person name="Yanf M."/>
            <person name="Daum C."/>
            <person name="Ng V."/>
            <person name="Clum A."/>
            <person name="Ohm R."/>
            <person name="Martin F."/>
            <person name="Silar P."/>
            <person name="Natvig D."/>
            <person name="Lalanne C."/>
            <person name="Gautier V."/>
            <person name="Ament-Velasquez S.L."/>
            <person name="Kruys A."/>
            <person name="Hutchinson M.I."/>
            <person name="Powell A.J."/>
            <person name="Barry K."/>
            <person name="Miller A.N."/>
            <person name="Grigoriev I.V."/>
            <person name="Debuchy R."/>
            <person name="Gladieux P."/>
            <person name="Thoren M.H."/>
            <person name="Johannesson H."/>
        </authorList>
    </citation>
    <scope>NUCLEOTIDE SEQUENCE</scope>
    <source>
        <strain evidence="6">PSN243</strain>
    </source>
</reference>
<feature type="region of interest" description="Disordered" evidence="2">
    <location>
        <begin position="275"/>
        <end position="310"/>
    </location>
</feature>
<accession>A0AAV9GUN0</accession>
<sequence length="3044" mass="337690">MADFVELLSDDFKSVPSLSDRLRKASNRHITNPQLAIREVLHSPECIPPGPILTHLRFTQDILVVTNNIYALCKHILHSIEPRDSLIAVAKAFFGGQTGEPRIDGVSEADDLAFRGRFFETYPMAVMLALWSAPVANAKFKVDEQLKQPVAGLMEQIVLKDLNLSTVDLAALADAHSFPAVESRDKAVALVKAMRRLSDVVTDPEDVPRLINKGFLTSRQIAVQTKNRFLQAAKAGNIDQARALKIHDHAERIECRNEHLWLALVQDRRRNFDPVEPLGPLPAAGTGDPSRLKSAPSKSQNGESKGELDINSKSRRNLTDIFRLQASACDQCCSVTSLSAYFVDLMRFHGSHHIDGTKRLIDETAGTDNPTPLDRLLERRPDLQNLELSCANCEALIPYVNLVNEVLESFISYHSSPPDKRKANMIEAFNSSPEDRKVDGHGGEQLRPGNINLSVYEHAVSKQMFPFSVFPYDMARDAIENYFSSCGMTLLEVAEVFQSPASLLKDVVIPRDADQHAREQVEFDLQRGVKEVLDRQSAAEVLNLQHQEFAAITRQTFYPSWFSDLTCALSVKPAAAVTSSPWTTAGLWGYSSGAHMLEASEERGLSFIREQFMPRAGLSFQETLDLCRTQLFGQDLVINNSKGSQIFTGEIAELRLRCGATAPPFQPLTEGICADLQAFLRLRSRLGWTIKELDAAVICFRQLDSTDTSPKQCRLLLSPDAESTMPISVAIPAGTLKSLAWAVRLSKVVGGLAVSALLPLWGDIDTYGESSLYHQLFLKPHVLHIDPVFRPPASGAYLRSQTALNEHEDGICASLDWPVALFYDLVESAKESIPERGRAVLNISSLSALYRHALVCKLLSIPPELCQAFFLVFNAENANVFRNPECTFHAVKRWKRMFDHGWNVRDILRIVSRGEGSVGDTVVDYSPGLRIATAISDGAVGVAKALAFVQSALCSSEGAAKVANRVFDATTAEPVIRFVEGRLLLAHKYIVANGWIVNSLVRSAAWPPTLSVASFYQSKDGELVDLVLNGVVTEAQLKWLAEALEGFPTILESIRRLVRGHMDAWRAVSTRFRLSSIGPTADKSLTLLRDNWPTLLPARDRPHQMSLGRESCIRQRRNHFVRLALPALRNDLMENLVLSTMKDAFPDQDSGVMALLLSDMIRLPASSTTGSDHAQVTAKGALLELATPELDAEEPKNCSSYFRPHTTERFTFHLVEAASTTNGELPKLSVNGIEVDYYPGSRSWEPFRMTGGQLHLVQGNVPVSLLQWSTSKSLPSSMSENSPFSKSRVERAATIHTALSHAVEVIKTLRLSVEELQYMGIVHPSRDAGAKMMTFDFGSLTFDHLCALQDYQELRKRSSSGPGSLTSLFSWISEDQSTFLQAQYKTRDGALGQIAKRIASATGWKQKRLLLALNSKYPNMDTSVLLDELRSLEALLALERIILTDEAIARNSSAVSPLPFKTLFELAMPPKSLSTEASFRLIESNLQLCEHSIADASRLVESQRRALVNYLLHQNYIKKEGIHDADGLFGYFLIDVQMGAQLRTTRMKQAVSTVQLFAQRCILGLEKGISKTCLPRKKWEWMQQFHLWEANRKLILYPENWIDPTLRDDKTELFKALESNLMQKDLSKATFGQAIKTYVSDLNNIAGLDIEAYLLEPRPDEADIFHFFGRTRSAPYQFFYRSLRIARPTHKSYWQPWVKIDLDIISVDKDWNGSSLTHPGAYLVPFLCGSRLLLFTPQITLQTVLDASSENLLVPKEGTLGGAKMPAGTFGSLISANVSDSRTRKRWDVKMGWTELINGQWGPKRVSSVGLEVAEPLPPIDSFRFHPFLTFDGVQGDGKGPPQINVEVRSMAKGASQSKLNGVFYFYNDQVSASSSTSSTDASTATTFQKIKATSPFQNAIDNVKYPFKSSTQTKVVMFVPEAKPTFTGKDPLRASHSMTWTLSFPVGHGNTAPKDPVALVMSSETTSGHSSTWFARPKDDTSKTRLTHSTVAHSTELVSLDHGSAGRFMQAIAGSPNNALQALYDEVAGVSPDSLALAFGSSGSPGIRYHELDKPFALYNWEIGLHAVLLAMDRFAASQQFQEALEVARLVFDPTADFATAMEPGGTASAKKNVSCWRFPPFRDIAAQDLGEGERWNFNDNVVLDVELEMAVSETQSHGALVHAAARGRPTTYMKWTIMKYVEVLIASGDVHFRKGTLESLPLATQQYVEALHVLGPEPPTVPKLGRKEVRTFATYKSLSDGEVDFELSLPFSCELVARGSKKDLDGDAQQQNLRCFVRSGYFCVPLNPQFKKLRNLVNERLFNARNSLDIQGRPVTYSILEPSIDPAALIALSKNGLVNQNLSDGLTMIIGDRDSPMPTSRFEFLVRRALEICSELRSMGDRFLSAIERREAEVLNNLRAAHTTATHNMMLSIKSLQSSEIQKTAESLRLNRASQVSQLEFFLQFIGESPSQHIPSVNNQNSAWNDLPYSIPAPTSDDLRMSPHEKMEMDLTLAATVLSTVANGLDALAAPLNAVPTISTNIMPMGVGPSISVGGSNLAAIPSGISGWLKGSSVLLSESAARAARTAALTRQLQERRFQANIRGREIMAIQKQLEIQEVRLAAHEREMELQRREIKEAESMEAWLKTKYTNEQLYGWMERTMREMHYQAYVLAVGMARRAEAALAFEMGRGQPQGFLKPGGYWDGARDGLLAADALYLDLKRMEVAHAERRFHDFEISKTVSLRQVDPLALLKLRMTGKAQFELTEMGYDVDYPGHYMRRLKTVAVTIPAVVGPFTNLNATLTLTKHRYRVQARASTAEDYLNKEDRDAFRTDYIPISSIAVSSGSHDSGVFELDFRGERLMPFEGAGAISAWRLELPEIRQFDYETISDVVLHVMYTSVDGGIVLKNAATQAVQMQRASIKAQGQTQGFHALFDIKSEFANAWRTFKAAMVAQPASQSGKARMPLGNLQERLPFWSRQSKLKVTGIILVFGPDSRELDGKLAVSVVPRGTQVTGSIPLGKCTTRSYANLDVASLDGWFLEVAGQVQEPGDRVYIMIQYVFI</sequence>
<evidence type="ECO:0000313" key="7">
    <source>
        <dbReference type="Proteomes" id="UP001321760"/>
    </source>
</evidence>
<dbReference type="EMBL" id="MU865926">
    <property type="protein sequence ID" value="KAK4451982.1"/>
    <property type="molecule type" value="Genomic_DNA"/>
</dbReference>
<evidence type="ECO:0000259" key="5">
    <source>
        <dbReference type="Pfam" id="PF20220"/>
    </source>
</evidence>
<feature type="domain" description="Tc toxin complex TcA C-terminal TcB-binding" evidence="3">
    <location>
        <begin position="2594"/>
        <end position="2881"/>
    </location>
</feature>
<dbReference type="Proteomes" id="UP001321760">
    <property type="component" value="Unassembled WGS sequence"/>
</dbReference>
<name>A0AAV9GUN0_9PEZI</name>
<organism evidence="6 7">
    <name type="scientific">Podospora aff. communis PSN243</name>
    <dbReference type="NCBI Taxonomy" id="3040156"/>
    <lineage>
        <taxon>Eukaryota</taxon>
        <taxon>Fungi</taxon>
        <taxon>Dikarya</taxon>
        <taxon>Ascomycota</taxon>
        <taxon>Pezizomycotina</taxon>
        <taxon>Sordariomycetes</taxon>
        <taxon>Sordariomycetidae</taxon>
        <taxon>Sordariales</taxon>
        <taxon>Podosporaceae</taxon>
        <taxon>Podospora</taxon>
    </lineage>
</organism>
<evidence type="ECO:0000256" key="2">
    <source>
        <dbReference type="SAM" id="MobiDB-lite"/>
    </source>
</evidence>
<feature type="domain" description="ABC toxin N-terminal" evidence="5">
    <location>
        <begin position="1499"/>
        <end position="1618"/>
    </location>
</feature>
<dbReference type="Pfam" id="PF18276">
    <property type="entry name" value="TcA_TcB_BD"/>
    <property type="match status" value="1"/>
</dbReference>
<keyword evidence="1" id="KW-0175">Coiled coil</keyword>
<dbReference type="InterPro" id="IPR041079">
    <property type="entry name" value="Neuraminidase-like"/>
</dbReference>
<dbReference type="InterPro" id="IPR040840">
    <property type="entry name" value="TcA_TcB_BD"/>
</dbReference>
<evidence type="ECO:0000259" key="3">
    <source>
        <dbReference type="Pfam" id="PF18276"/>
    </source>
</evidence>
<dbReference type="Pfam" id="PF20220">
    <property type="entry name" value="ABC_toxin_N"/>
    <property type="match status" value="1"/>
</dbReference>
<keyword evidence="7" id="KW-1185">Reference proteome</keyword>
<feature type="coiled-coil region" evidence="1">
    <location>
        <begin position="2589"/>
        <end position="2623"/>
    </location>
</feature>
<evidence type="ECO:0000256" key="1">
    <source>
        <dbReference type="SAM" id="Coils"/>
    </source>
</evidence>
<dbReference type="InterPro" id="IPR046839">
    <property type="entry name" value="ABC_toxin_N"/>
</dbReference>
<dbReference type="Pfam" id="PF18413">
    <property type="entry name" value="Neuraminidase"/>
    <property type="match status" value="1"/>
</dbReference>
<proteinExistence type="predicted"/>
<comment type="caution">
    <text evidence="6">The sequence shown here is derived from an EMBL/GenBank/DDBJ whole genome shotgun (WGS) entry which is preliminary data.</text>
</comment>
<feature type="domain" description="Neuraminidase-like" evidence="4">
    <location>
        <begin position="1648"/>
        <end position="1810"/>
    </location>
</feature>